<reference evidence="1 2" key="1">
    <citation type="submission" date="2019-06" db="EMBL/GenBank/DDBJ databases">
        <title>Genome sequencing of plant associated microbes to promote plant fitness in Sorghum bicolor and Oryza sativa.</title>
        <authorList>
            <person name="Coleman-Derr D."/>
        </authorList>
    </citation>
    <scope>NUCLEOTIDE SEQUENCE [LARGE SCALE GENOMIC DNA]</scope>
    <source>
        <strain evidence="1 2">KV-663</strain>
    </source>
</reference>
<name>A0A543I060_9MICO</name>
<protein>
    <submittedName>
        <fullName evidence="1">Methyltransferase family protein</fullName>
    </submittedName>
</protein>
<dbReference type="EMBL" id="VFPM01000001">
    <property type="protein sequence ID" value="TQM63978.1"/>
    <property type="molecule type" value="Genomic_DNA"/>
</dbReference>
<dbReference type="Pfam" id="PF13489">
    <property type="entry name" value="Methyltransf_23"/>
    <property type="match status" value="1"/>
</dbReference>
<dbReference type="GO" id="GO:0008168">
    <property type="term" value="F:methyltransferase activity"/>
    <property type="evidence" value="ECO:0007669"/>
    <property type="project" value="UniProtKB-KW"/>
</dbReference>
<keyword evidence="1" id="KW-0489">Methyltransferase</keyword>
<dbReference type="PANTHER" id="PTHR43861">
    <property type="entry name" value="TRANS-ACONITATE 2-METHYLTRANSFERASE-RELATED"/>
    <property type="match status" value="1"/>
</dbReference>
<proteinExistence type="predicted"/>
<evidence type="ECO:0000313" key="1">
    <source>
        <dbReference type="EMBL" id="TQM63978.1"/>
    </source>
</evidence>
<dbReference type="Gene3D" id="3.40.50.150">
    <property type="entry name" value="Vaccinia Virus protein VP39"/>
    <property type="match status" value="1"/>
</dbReference>
<dbReference type="Proteomes" id="UP000316747">
    <property type="component" value="Unassembled WGS sequence"/>
</dbReference>
<dbReference type="SUPFAM" id="SSF53335">
    <property type="entry name" value="S-adenosyl-L-methionine-dependent methyltransferases"/>
    <property type="match status" value="1"/>
</dbReference>
<evidence type="ECO:0000313" key="2">
    <source>
        <dbReference type="Proteomes" id="UP000316747"/>
    </source>
</evidence>
<accession>A0A543I060</accession>
<dbReference type="CDD" id="cd02440">
    <property type="entry name" value="AdoMet_MTases"/>
    <property type="match status" value="1"/>
</dbReference>
<dbReference type="InterPro" id="IPR029063">
    <property type="entry name" value="SAM-dependent_MTases_sf"/>
</dbReference>
<sequence>MCASPTRELRLSRTTDREYRLHRCTACGTAWAFPRPTEQDLADFYGAAYFTADTGFGYGDYDGASWAGVQAVRAWDELHEWAPEIEGVSSRRLLDVGAATGEFALRAQADGWEAVACEVGDTAREAARAKGLTAVATIDEAPGAFGVISMYHVLEHLIDPLAVLRLARRAVAPDGYLVIELPQWHSAGRIVRRSAWAQFRPPEHINFFSRRSLATTLGLAGWEVVHSSTPYPHAGRLAVDAARRGRLREAGEQSAKWALGRAGLGGYLRTVARPV</sequence>
<dbReference type="GO" id="GO:0032259">
    <property type="term" value="P:methylation"/>
    <property type="evidence" value="ECO:0007669"/>
    <property type="project" value="UniProtKB-KW"/>
</dbReference>
<organism evidence="1 2">
    <name type="scientific">Humibacillus xanthopallidus</name>
    <dbReference type="NCBI Taxonomy" id="412689"/>
    <lineage>
        <taxon>Bacteria</taxon>
        <taxon>Bacillati</taxon>
        <taxon>Actinomycetota</taxon>
        <taxon>Actinomycetes</taxon>
        <taxon>Micrococcales</taxon>
        <taxon>Intrasporangiaceae</taxon>
        <taxon>Humibacillus</taxon>
    </lineage>
</organism>
<comment type="caution">
    <text evidence="1">The sequence shown here is derived from an EMBL/GenBank/DDBJ whole genome shotgun (WGS) entry which is preliminary data.</text>
</comment>
<keyword evidence="1" id="KW-0808">Transferase</keyword>
<keyword evidence="2" id="KW-1185">Reference proteome</keyword>
<dbReference type="AlphaFoldDB" id="A0A543I060"/>
<gene>
    <name evidence="1" type="ORF">FBY41_0335</name>
</gene>